<organism evidence="3 4">
    <name type="scientific">Haloterrigena alkaliphila</name>
    <dbReference type="NCBI Taxonomy" id="2816475"/>
    <lineage>
        <taxon>Archaea</taxon>
        <taxon>Methanobacteriati</taxon>
        <taxon>Methanobacteriota</taxon>
        <taxon>Stenosarchaea group</taxon>
        <taxon>Halobacteria</taxon>
        <taxon>Halobacteriales</taxon>
        <taxon>Natrialbaceae</taxon>
        <taxon>Haloterrigena</taxon>
    </lineage>
</organism>
<feature type="compositionally biased region" description="Acidic residues" evidence="1">
    <location>
        <begin position="332"/>
        <end position="342"/>
    </location>
</feature>
<dbReference type="KEGG" id="hakz:J0X25_12935"/>
<feature type="compositionally biased region" description="Basic and acidic residues" evidence="1">
    <location>
        <begin position="322"/>
        <end position="331"/>
    </location>
</feature>
<dbReference type="InterPro" id="IPR050834">
    <property type="entry name" value="Glycosyltransf_2"/>
</dbReference>
<dbReference type="GeneID" id="63188226"/>
<dbReference type="RefSeq" id="WP_207287909.1">
    <property type="nucleotide sequence ID" value="NZ_CP071462.1"/>
</dbReference>
<evidence type="ECO:0000313" key="4">
    <source>
        <dbReference type="Proteomes" id="UP000663203"/>
    </source>
</evidence>
<dbReference type="Pfam" id="PF00535">
    <property type="entry name" value="Glycos_transf_2"/>
    <property type="match status" value="1"/>
</dbReference>
<protein>
    <submittedName>
        <fullName evidence="3">Glycosyltransferase family 2 protein</fullName>
    </submittedName>
</protein>
<dbReference type="Gene3D" id="3.90.550.10">
    <property type="entry name" value="Spore Coat Polysaccharide Biosynthesis Protein SpsA, Chain A"/>
    <property type="match status" value="1"/>
</dbReference>
<keyword evidence="4" id="KW-1185">Reference proteome</keyword>
<name>A0A8A2V8J8_9EURY</name>
<evidence type="ECO:0000259" key="2">
    <source>
        <dbReference type="Pfam" id="PF00535"/>
    </source>
</evidence>
<dbReference type="PANTHER" id="PTHR43685:SF2">
    <property type="entry name" value="GLYCOSYLTRANSFERASE 2-LIKE DOMAIN-CONTAINING PROTEIN"/>
    <property type="match status" value="1"/>
</dbReference>
<accession>A0A8A2V8J8</accession>
<dbReference type="SUPFAM" id="SSF53448">
    <property type="entry name" value="Nucleotide-diphospho-sugar transferases"/>
    <property type="match status" value="1"/>
</dbReference>
<dbReference type="CDD" id="cd00761">
    <property type="entry name" value="Glyco_tranf_GTA_type"/>
    <property type="match status" value="1"/>
</dbReference>
<dbReference type="Proteomes" id="UP000663203">
    <property type="component" value="Chromosome"/>
</dbReference>
<dbReference type="EMBL" id="CP071462">
    <property type="protein sequence ID" value="QSW98299.1"/>
    <property type="molecule type" value="Genomic_DNA"/>
</dbReference>
<evidence type="ECO:0000256" key="1">
    <source>
        <dbReference type="SAM" id="MobiDB-lite"/>
    </source>
</evidence>
<feature type="domain" description="Glycosyltransferase 2-like" evidence="2">
    <location>
        <begin position="5"/>
        <end position="119"/>
    </location>
</feature>
<evidence type="ECO:0000313" key="3">
    <source>
        <dbReference type="EMBL" id="QSW98299.1"/>
    </source>
</evidence>
<proteinExistence type="predicted"/>
<reference evidence="3 4" key="1">
    <citation type="submission" date="2021-03" db="EMBL/GenBank/DDBJ databases">
        <title>Haloterrigena longa sp. nov. and Haloterrigena limicola sp. nov., extremely halophilic archaea isolated from a salt lake.</title>
        <authorList>
            <person name="Henglin C."/>
        </authorList>
    </citation>
    <scope>NUCLEOTIDE SEQUENCE [LARGE SCALE GENOMIC DNA]</scope>
    <source>
        <strain evidence="3 4">KZCA68</strain>
    </source>
</reference>
<dbReference type="AlphaFoldDB" id="A0A8A2V8J8"/>
<dbReference type="PANTHER" id="PTHR43685">
    <property type="entry name" value="GLYCOSYLTRANSFERASE"/>
    <property type="match status" value="1"/>
</dbReference>
<dbReference type="InterPro" id="IPR029044">
    <property type="entry name" value="Nucleotide-diphossugar_trans"/>
</dbReference>
<gene>
    <name evidence="3" type="ORF">J0X25_12935</name>
</gene>
<dbReference type="InterPro" id="IPR001173">
    <property type="entry name" value="Glyco_trans_2-like"/>
</dbReference>
<sequence>MTLVSAIVPTYDRPSFIDGAVETALAQTHDEMEVVVVCDPPVEETRAVLERYADDERVRAVYNDERVGIAASRNRAVELARGEYVCILDDDDRWGPQKVEKQLEVMEANPGCGAVYTGGLVRKDGRIVGRYQPSMSGDIYPEILARFGLKPYSGHMIRAECFETVGGYDTDFDCGEDWDHAIRVAREYEYEYVPEPLVVRQFHDSNASEQAVDQVDRLQLDLEESMDIAGRIWSKYREELERHPDVQRRLRHGRHVSYGWTEIERNNRRRAFRYGWEAAKYGPTIASFAVCCFALLGPSVLDLVRSVRDTVTDSHIDRSAVDWQRETRTEPTTDEAEPLPRA</sequence>
<feature type="region of interest" description="Disordered" evidence="1">
    <location>
        <begin position="322"/>
        <end position="342"/>
    </location>
</feature>